<dbReference type="EMBL" id="JAKOGI010001498">
    <property type="protein sequence ID" value="KAJ8425311.1"/>
    <property type="molecule type" value="Genomic_DNA"/>
</dbReference>
<protein>
    <submittedName>
        <fullName evidence="1">Uncharacterized protein</fullName>
    </submittedName>
</protein>
<evidence type="ECO:0000313" key="1">
    <source>
        <dbReference type="EMBL" id="KAJ8425311.1"/>
    </source>
</evidence>
<evidence type="ECO:0000313" key="2">
    <source>
        <dbReference type="Proteomes" id="UP001153076"/>
    </source>
</evidence>
<comment type="caution">
    <text evidence="1">The sequence shown here is derived from an EMBL/GenBank/DDBJ whole genome shotgun (WGS) entry which is preliminary data.</text>
</comment>
<organism evidence="1 2">
    <name type="scientific">Carnegiea gigantea</name>
    <dbReference type="NCBI Taxonomy" id="171969"/>
    <lineage>
        <taxon>Eukaryota</taxon>
        <taxon>Viridiplantae</taxon>
        <taxon>Streptophyta</taxon>
        <taxon>Embryophyta</taxon>
        <taxon>Tracheophyta</taxon>
        <taxon>Spermatophyta</taxon>
        <taxon>Magnoliopsida</taxon>
        <taxon>eudicotyledons</taxon>
        <taxon>Gunneridae</taxon>
        <taxon>Pentapetalae</taxon>
        <taxon>Caryophyllales</taxon>
        <taxon>Cactineae</taxon>
        <taxon>Cactaceae</taxon>
        <taxon>Cactoideae</taxon>
        <taxon>Echinocereeae</taxon>
        <taxon>Carnegiea</taxon>
    </lineage>
</organism>
<name>A0A9Q1GTW5_9CARY</name>
<gene>
    <name evidence="1" type="ORF">Cgig2_022317</name>
</gene>
<sequence length="153" mass="16879">MEPGERNKWIINKLLSIQSHDIIGMGIVLYKLKEKLGSVMSFKAVQQELDIVNIRKGIPASMSEEERKVIWNSDKARSSFASSNFTLGAEVAISFQAFGTALIRVTVMPEEDELELAAGKTKVTIFFGTQTETAEGFAEKLGKSEVGQISFDC</sequence>
<dbReference type="AlphaFoldDB" id="A0A9Q1GTW5"/>
<keyword evidence="2" id="KW-1185">Reference proteome</keyword>
<proteinExistence type="predicted"/>
<dbReference type="OrthoDB" id="1710503at2759"/>
<dbReference type="Proteomes" id="UP001153076">
    <property type="component" value="Unassembled WGS sequence"/>
</dbReference>
<reference evidence="1" key="1">
    <citation type="submission" date="2022-04" db="EMBL/GenBank/DDBJ databases">
        <title>Carnegiea gigantea Genome sequencing and assembly v2.</title>
        <authorList>
            <person name="Copetti D."/>
            <person name="Sanderson M.J."/>
            <person name="Burquez A."/>
            <person name="Wojciechowski M.F."/>
        </authorList>
    </citation>
    <scope>NUCLEOTIDE SEQUENCE</scope>
    <source>
        <strain evidence="1">SGP5-SGP5p</strain>
        <tissue evidence="1">Aerial part</tissue>
    </source>
</reference>
<accession>A0A9Q1GTW5</accession>